<feature type="domain" description="DOD-type homing endonuclease" evidence="1">
    <location>
        <begin position="143"/>
        <end position="291"/>
    </location>
</feature>
<dbReference type="Gene3D" id="3.10.28.10">
    <property type="entry name" value="Homing endonucleases"/>
    <property type="match status" value="1"/>
</dbReference>
<dbReference type="InterPro" id="IPR004860">
    <property type="entry name" value="LAGLIDADG_dom"/>
</dbReference>
<dbReference type="Pfam" id="PF14528">
    <property type="entry name" value="LAGLIDADG_3"/>
    <property type="match status" value="1"/>
</dbReference>
<dbReference type="Proteomes" id="UP000183144">
    <property type="component" value="Unassembled WGS sequence"/>
</dbReference>
<accession>A0A1J4RSS8</accession>
<evidence type="ECO:0000313" key="3">
    <source>
        <dbReference type="Proteomes" id="UP000183144"/>
    </source>
</evidence>
<dbReference type="AlphaFoldDB" id="A0A1J4RSS8"/>
<evidence type="ECO:0000313" key="2">
    <source>
        <dbReference type="EMBL" id="OIN89005.1"/>
    </source>
</evidence>
<comment type="caution">
    <text evidence="2">The sequence shown here is derived from an EMBL/GenBank/DDBJ whole genome shotgun (WGS) entry which is preliminary data.</text>
</comment>
<gene>
    <name evidence="2" type="ORF">AUJ59_02725</name>
</gene>
<dbReference type="InterPro" id="IPR004042">
    <property type="entry name" value="Intein_endonuc_central"/>
</dbReference>
<dbReference type="InterPro" id="IPR027434">
    <property type="entry name" value="Homing_endonucl"/>
</dbReference>
<reference evidence="2 3" key="1">
    <citation type="journal article" date="2016" name="Environ. Microbiol.">
        <title>Genomic resolution of a cold subsurface aquifer community provides metabolic insights for novel microbes adapted to high CO concentrations.</title>
        <authorList>
            <person name="Probst A.J."/>
            <person name="Castelle C.J."/>
            <person name="Singh A."/>
            <person name="Brown C.T."/>
            <person name="Anantharaman K."/>
            <person name="Sharon I."/>
            <person name="Hug L.A."/>
            <person name="Burstein D."/>
            <person name="Emerson J.B."/>
            <person name="Thomas B.C."/>
            <person name="Banfield J.F."/>
        </authorList>
    </citation>
    <scope>NUCLEOTIDE SEQUENCE [LARGE SCALE GENOMIC DNA]</scope>
    <source>
        <strain evidence="2">CG1_02_47_37</strain>
    </source>
</reference>
<protein>
    <recommendedName>
        <fullName evidence="1">DOD-type homing endonuclease domain-containing protein</fullName>
    </recommendedName>
</protein>
<organism evidence="2 3">
    <name type="scientific">Candidatus Beckwithbacteria bacterium CG1_02_47_37</name>
    <dbReference type="NCBI Taxonomy" id="1805034"/>
    <lineage>
        <taxon>Bacteria</taxon>
        <taxon>Candidatus Beckwithiibacteriota</taxon>
    </lineage>
</organism>
<dbReference type="SUPFAM" id="SSF55608">
    <property type="entry name" value="Homing endonucleases"/>
    <property type="match status" value="1"/>
</dbReference>
<proteinExistence type="predicted"/>
<dbReference type="STRING" id="1805034.AUJ59_02725"/>
<dbReference type="PROSITE" id="PS50819">
    <property type="entry name" value="INTEIN_ENDONUCLEASE"/>
    <property type="match status" value="1"/>
</dbReference>
<sequence>MSRLVIDKAEIRDFFEEIHNHSGKSWDEIGRLVKLSGRTIRDWRRGVLLPNKEKIEKFAKLFQKKIPFVLEEREEYWTRKYARKAAQAMLKKYGPPGTPEGRRKGGLISQQLRRKNPEYYRGIGVIVRGRISIPRIGLELAEFIGTVLGDGSLTKDQCSIYFNMKKDKEYADYIEKLIQKLFKYNPYKYTREKYGVLILLTSGRNLIDFLTSKGLKIGNKVKQQVDVPLWIKKNFKFSLKCLRGLMDTDGGIFIHKYKVAGKIYCYKKICFTNKSQPLLDFAFTVLRKIGLTPKYQGEKKVWLYSEKEVVKYLKIIGSSNPRLLKQV</sequence>
<dbReference type="EMBL" id="MNUI01000047">
    <property type="protein sequence ID" value="OIN89005.1"/>
    <property type="molecule type" value="Genomic_DNA"/>
</dbReference>
<evidence type="ECO:0000259" key="1">
    <source>
        <dbReference type="PROSITE" id="PS50819"/>
    </source>
</evidence>
<dbReference type="GO" id="GO:0004519">
    <property type="term" value="F:endonuclease activity"/>
    <property type="evidence" value="ECO:0007669"/>
    <property type="project" value="InterPro"/>
</dbReference>
<name>A0A1J4RSS8_9BACT</name>